<evidence type="ECO:0000313" key="3">
    <source>
        <dbReference type="EMBL" id="KAK6177162.1"/>
    </source>
</evidence>
<proteinExistence type="predicted"/>
<feature type="coiled-coil region" evidence="1">
    <location>
        <begin position="273"/>
        <end position="331"/>
    </location>
</feature>
<sequence>MPPKKKKRVVNPDAEAGTAISHIIQNFSSFPSINDVKNGHVLHVYVTVGENRSRAKTDRQLKSHYSSVQIQRSLDASIKKLVSQTLQKFHKLTNPTEFERFAAICDEHFTLFDSNTVDPTAVQSKSNDNVDPNPVPSTSDDSIQETTVQSPTHQEEHVVPCKSDLLTSPLPTSSSLLTPPLPTSSTRSTRSQTQSLTPRKASMKRRLDFLSASSVKLKKQHKESVSYLKEKLKTLKRVINQAIQRKLNIIKKKDQKIHDLNLKLAGCKLSNELGRVKVKLNQLENAHQKLLKKKKKKRLQHSVKTVSVSKYRQVQQKVKEKDAVITDLQHQHLLFQEDVEDKTCGLRSKVDGKTYSSSMRLKVFDCLVNNVPTASIPIIIKQLDKRSGIDKGEVPNRTTVELMARELGAISELQAAETILANNDVTVGFDATTQEGTHINEIHFTTAKDCVSSAIDELPGGTAEDYSNHICQSVNSMAETYTFFNEGSNYQETRLSIINNITNSMSDRCAANHAAIRLVNSEWKKTLNELHCHLHPLDSIASSTRAALKRLEETKGKIYGNDCTAANVVQMSKMRYKDGKGDPRGFVTFLQRNNLPKGILPRYRGNRLHILFHNAEC</sequence>
<feature type="region of interest" description="Disordered" evidence="2">
    <location>
        <begin position="120"/>
        <end position="202"/>
    </location>
</feature>
<evidence type="ECO:0000256" key="1">
    <source>
        <dbReference type="SAM" id="Coils"/>
    </source>
</evidence>
<keyword evidence="4" id="KW-1185">Reference proteome</keyword>
<evidence type="ECO:0000256" key="2">
    <source>
        <dbReference type="SAM" id="MobiDB-lite"/>
    </source>
</evidence>
<gene>
    <name evidence="3" type="ORF">SNE40_015319</name>
</gene>
<feature type="compositionally biased region" description="Low complexity" evidence="2">
    <location>
        <begin position="165"/>
        <end position="198"/>
    </location>
</feature>
<keyword evidence="1" id="KW-0175">Coiled coil</keyword>
<name>A0AAN8PEJ7_PATCE</name>
<protein>
    <submittedName>
        <fullName evidence="3">Uncharacterized protein</fullName>
    </submittedName>
</protein>
<dbReference type="EMBL" id="JAZGQO010000010">
    <property type="protein sequence ID" value="KAK6177162.1"/>
    <property type="molecule type" value="Genomic_DNA"/>
</dbReference>
<dbReference type="AlphaFoldDB" id="A0AAN8PEJ7"/>
<dbReference type="Proteomes" id="UP001347796">
    <property type="component" value="Unassembled WGS sequence"/>
</dbReference>
<reference evidence="3 4" key="1">
    <citation type="submission" date="2024-01" db="EMBL/GenBank/DDBJ databases">
        <title>The genome of the rayed Mediterranean limpet Patella caerulea (Linnaeus, 1758).</title>
        <authorList>
            <person name="Anh-Thu Weber A."/>
            <person name="Halstead-Nussloch G."/>
        </authorList>
    </citation>
    <scope>NUCLEOTIDE SEQUENCE [LARGE SCALE GENOMIC DNA]</scope>
    <source>
        <strain evidence="3">AATW-2023a</strain>
        <tissue evidence="3">Whole specimen</tissue>
    </source>
</reference>
<organism evidence="3 4">
    <name type="scientific">Patella caerulea</name>
    <name type="common">Rayed Mediterranean limpet</name>
    <dbReference type="NCBI Taxonomy" id="87958"/>
    <lineage>
        <taxon>Eukaryota</taxon>
        <taxon>Metazoa</taxon>
        <taxon>Spiralia</taxon>
        <taxon>Lophotrochozoa</taxon>
        <taxon>Mollusca</taxon>
        <taxon>Gastropoda</taxon>
        <taxon>Patellogastropoda</taxon>
        <taxon>Patelloidea</taxon>
        <taxon>Patellidae</taxon>
        <taxon>Patella</taxon>
    </lineage>
</organism>
<feature type="compositionally biased region" description="Polar residues" evidence="2">
    <location>
        <begin position="120"/>
        <end position="152"/>
    </location>
</feature>
<evidence type="ECO:0000313" key="4">
    <source>
        <dbReference type="Proteomes" id="UP001347796"/>
    </source>
</evidence>
<comment type="caution">
    <text evidence="3">The sequence shown here is derived from an EMBL/GenBank/DDBJ whole genome shotgun (WGS) entry which is preliminary data.</text>
</comment>
<accession>A0AAN8PEJ7</accession>